<comment type="caution">
    <text evidence="2">The sequence shown here is derived from an EMBL/GenBank/DDBJ whole genome shotgun (WGS) entry which is preliminary data.</text>
</comment>
<sequence length="122" mass="12851">MQLNAVALLLFSALHSASALVVSRNPEFDRFPSSLACPVGHGRVVFIKDQEIYAGFRHNVRKSSGTIIEYFATSIARGVPVSMRVAVDVGQGAGGRDKVIYNSGTAKTSVGPCTAHGDAKSS</sequence>
<protein>
    <submittedName>
        <fullName evidence="2">Uncharacterized protein</fullName>
    </submittedName>
</protein>
<proteinExistence type="predicted"/>
<name>R4XG64_TAPDE</name>
<reference evidence="2 3" key="1">
    <citation type="journal article" date="2013" name="MBio">
        <title>Genome sequencing of the plant pathogen Taphrina deformans, the causal agent of peach leaf curl.</title>
        <authorList>
            <person name="Cisse O.H."/>
            <person name="Almeida J.M.G.C.F."/>
            <person name="Fonseca A."/>
            <person name="Kumar A.A."/>
            <person name="Salojaervi J."/>
            <person name="Overmyer K."/>
            <person name="Hauser P.M."/>
            <person name="Pagni M."/>
        </authorList>
    </citation>
    <scope>NUCLEOTIDE SEQUENCE [LARGE SCALE GENOMIC DNA]</scope>
    <source>
        <strain evidence="3">PYCC 5710 / ATCC 11124 / CBS 356.35 / IMI 108563 / JCM 9778 / NBRC 8474</strain>
    </source>
</reference>
<keyword evidence="3" id="KW-1185">Reference proteome</keyword>
<gene>
    <name evidence="2" type="ORF">TAPDE_003713</name>
</gene>
<evidence type="ECO:0000256" key="1">
    <source>
        <dbReference type="SAM" id="SignalP"/>
    </source>
</evidence>
<dbReference type="EMBL" id="CAHR02000153">
    <property type="protein sequence ID" value="CCG83484.1"/>
    <property type="molecule type" value="Genomic_DNA"/>
</dbReference>
<evidence type="ECO:0000313" key="3">
    <source>
        <dbReference type="Proteomes" id="UP000013776"/>
    </source>
</evidence>
<organism evidence="2 3">
    <name type="scientific">Taphrina deformans (strain PYCC 5710 / ATCC 11124 / CBS 356.35 / IMI 108563 / JCM 9778 / NBRC 8474)</name>
    <name type="common">Peach leaf curl fungus</name>
    <name type="synonym">Lalaria deformans</name>
    <dbReference type="NCBI Taxonomy" id="1097556"/>
    <lineage>
        <taxon>Eukaryota</taxon>
        <taxon>Fungi</taxon>
        <taxon>Dikarya</taxon>
        <taxon>Ascomycota</taxon>
        <taxon>Taphrinomycotina</taxon>
        <taxon>Taphrinomycetes</taxon>
        <taxon>Taphrinales</taxon>
        <taxon>Taphrinaceae</taxon>
        <taxon>Taphrina</taxon>
    </lineage>
</organism>
<accession>R4XG64</accession>
<dbReference type="Proteomes" id="UP000013776">
    <property type="component" value="Unassembled WGS sequence"/>
</dbReference>
<evidence type="ECO:0000313" key="2">
    <source>
        <dbReference type="EMBL" id="CCG83484.1"/>
    </source>
</evidence>
<keyword evidence="1" id="KW-0732">Signal</keyword>
<dbReference type="AlphaFoldDB" id="R4XG64"/>
<dbReference type="VEuPathDB" id="FungiDB:TAPDE_003713"/>
<feature type="chain" id="PRO_5004373343" evidence="1">
    <location>
        <begin position="20"/>
        <end position="122"/>
    </location>
</feature>
<feature type="signal peptide" evidence="1">
    <location>
        <begin position="1"/>
        <end position="19"/>
    </location>
</feature>